<protein>
    <submittedName>
        <fullName evidence="1">Uncharacterized protein</fullName>
    </submittedName>
</protein>
<sequence>MSTTECIKVIDANAEEVITNKADEREKKWWIDGNYKTIDKDRLPLILIEGVSYEEFEKKCEITNASKYWEFRDGIVVIFELPNRDHEYAHSAFSRQFEHQDPQSTVDSCRSATCHATPGRITRGSSKQPDDSFMPTLLPRPARNPCDLQGNPWPTIIAEVANSESLSRIIHMTTQFWLAPNRVEDVAINSVVQQAYKLQNVHGNYQPVQIIEFGTIDRNNQPYNGCTAAGMCIMNIFPGCIFRGYPQVPPYPINNVVIDFFPIQQAIFRAM</sequence>
<dbReference type="EMBL" id="KI292762">
    <property type="protein sequence ID" value="ESA05636.1"/>
    <property type="molecule type" value="Genomic_DNA"/>
</dbReference>
<organism evidence="1">
    <name type="scientific">Rhizophagus irregularis (strain DAOM 181602 / DAOM 197198 / MUCL 43194)</name>
    <name type="common">Arbuscular mycorrhizal fungus</name>
    <name type="synonym">Glomus intraradices</name>
    <dbReference type="NCBI Taxonomy" id="747089"/>
    <lineage>
        <taxon>Eukaryota</taxon>
        <taxon>Fungi</taxon>
        <taxon>Fungi incertae sedis</taxon>
        <taxon>Mucoromycota</taxon>
        <taxon>Glomeromycotina</taxon>
        <taxon>Glomeromycetes</taxon>
        <taxon>Glomerales</taxon>
        <taxon>Glomeraceae</taxon>
        <taxon>Rhizophagus</taxon>
    </lineage>
</organism>
<evidence type="ECO:0000313" key="1">
    <source>
        <dbReference type="EMBL" id="ESA05636.1"/>
    </source>
</evidence>
<name>U9TQL0_RHIID</name>
<accession>U9TQL0</accession>
<dbReference type="AlphaFoldDB" id="U9TQL0"/>
<reference evidence="1" key="1">
    <citation type="submission" date="2013-07" db="EMBL/GenBank/DDBJ databases">
        <title>The genome of an arbuscular mycorrhizal fungus provides insights into the evolution of the oldest plant symbiosis.</title>
        <authorList>
            <consortium name="DOE Joint Genome Institute"/>
            <person name="Tisserant E."/>
            <person name="Malbreil M."/>
            <person name="Kuo A."/>
            <person name="Kohler A."/>
            <person name="Symeonidi A."/>
            <person name="Balestrini R."/>
            <person name="Charron P."/>
            <person name="Duensing N."/>
            <person name="Frei-dit-Frey N."/>
            <person name="Gianinazzi-Pearson V."/>
            <person name="Gilbert B."/>
            <person name="Handa Y."/>
            <person name="Hijri M."/>
            <person name="Kaul R."/>
            <person name="Kawaguchi M."/>
            <person name="Krajinski F."/>
            <person name="Lammers P."/>
            <person name="Lapierre D."/>
            <person name="Masclaux F.G."/>
            <person name="Murat C."/>
            <person name="Morin E."/>
            <person name="Ndikumana S."/>
            <person name="Pagni M."/>
            <person name="Petitpierre D."/>
            <person name="Requena N."/>
            <person name="Rosikiewicz P."/>
            <person name="Riley R."/>
            <person name="Saito K."/>
            <person name="San Clemente H."/>
            <person name="Shapiro H."/>
            <person name="van Tuinen D."/>
            <person name="Becard G."/>
            <person name="Bonfante P."/>
            <person name="Paszkowski U."/>
            <person name="Shachar-Hill Y."/>
            <person name="Young J.P."/>
            <person name="Sanders I.R."/>
            <person name="Henrissat B."/>
            <person name="Rensing S.A."/>
            <person name="Grigoriev I.V."/>
            <person name="Corradi N."/>
            <person name="Roux C."/>
            <person name="Martin F."/>
        </authorList>
    </citation>
    <scope>NUCLEOTIDE SEQUENCE</scope>
    <source>
        <strain evidence="1">DAOM 197198</strain>
    </source>
</reference>
<dbReference type="VEuPathDB" id="FungiDB:RhiirFUN_008019"/>
<dbReference type="HOGENOM" id="CLU_075629_1_0_1"/>
<gene>
    <name evidence="1" type="ORF">GLOINDRAFT_35280</name>
</gene>
<proteinExistence type="predicted"/>